<proteinExistence type="inferred from homology"/>
<accession>A0A4R7UDF7</accession>
<evidence type="ECO:0000259" key="6">
    <source>
        <dbReference type="Pfam" id="PF01628"/>
    </source>
</evidence>
<dbReference type="Gene3D" id="1.10.10.10">
    <property type="entry name" value="Winged helix-like DNA-binding domain superfamily/Winged helix DNA-binding domain"/>
    <property type="match status" value="1"/>
</dbReference>
<evidence type="ECO:0000313" key="8">
    <source>
        <dbReference type="Proteomes" id="UP000295757"/>
    </source>
</evidence>
<dbReference type="InterPro" id="IPR021153">
    <property type="entry name" value="HrcA_C"/>
</dbReference>
<organism evidence="7 8">
    <name type="scientific">Mycoplasmopsis mustelae</name>
    <dbReference type="NCBI Taxonomy" id="171289"/>
    <lineage>
        <taxon>Bacteria</taxon>
        <taxon>Bacillati</taxon>
        <taxon>Mycoplasmatota</taxon>
        <taxon>Mycoplasmoidales</taxon>
        <taxon>Metamycoplasmataceae</taxon>
        <taxon>Mycoplasmopsis</taxon>
    </lineage>
</organism>
<evidence type="ECO:0000313" key="7">
    <source>
        <dbReference type="EMBL" id="TDV24469.1"/>
    </source>
</evidence>
<sequence length="335" mass="38365">MLKDELKPGHETVLKYTILLYIESAEAISSLNLLKKYPEIKFSSAKVRYLMNDLEQRGFLIKPHSSSGRIPTSKGLNYYANFLSETFEEKMLQKLETILNKKRDQIDSTLDQAAKVISDITNLTLVTTDLETNYLLKSIEMVPLSSNSATIVMVISSGEVFSKIIKFEEGVGLKDLRIAIKIFKDRLIDVAINQLANFVLSLKEPLAAQIKNYQKVIDSFITQIFNSKIENFTKNKVYGKNNIILRDDIDRQTLTKMLDVIENYSVWDQIEQNSDDEKRIKISIDDHRTYMSKRIENNSKITEVSVVGASTSDYNTMRTALNVFEYILKNTKKGE</sequence>
<dbReference type="InterPro" id="IPR036388">
    <property type="entry name" value="WH-like_DNA-bd_sf"/>
</dbReference>
<keyword evidence="8" id="KW-1185">Reference proteome</keyword>
<keyword evidence="4 5" id="KW-0804">Transcription</keyword>
<evidence type="ECO:0000256" key="5">
    <source>
        <dbReference type="HAMAP-Rule" id="MF_00081"/>
    </source>
</evidence>
<dbReference type="RefSeq" id="WP_134110788.1">
    <property type="nucleotide sequence ID" value="NZ_SOCN01000001.1"/>
</dbReference>
<dbReference type="HAMAP" id="MF_00081">
    <property type="entry name" value="HrcA"/>
    <property type="match status" value="1"/>
</dbReference>
<dbReference type="AlphaFoldDB" id="A0A4R7UDF7"/>
<dbReference type="GO" id="GO:0045892">
    <property type="term" value="P:negative regulation of DNA-templated transcription"/>
    <property type="evidence" value="ECO:0007669"/>
    <property type="project" value="UniProtKB-UniRule"/>
</dbReference>
<dbReference type="SUPFAM" id="SSF46785">
    <property type="entry name" value="Winged helix' DNA-binding domain"/>
    <property type="match status" value="1"/>
</dbReference>
<evidence type="ECO:0000256" key="3">
    <source>
        <dbReference type="ARBA" id="ARBA00023016"/>
    </source>
</evidence>
<dbReference type="SUPFAM" id="SSF55781">
    <property type="entry name" value="GAF domain-like"/>
    <property type="match status" value="1"/>
</dbReference>
<dbReference type="EMBL" id="SOCN01000001">
    <property type="protein sequence ID" value="TDV24469.1"/>
    <property type="molecule type" value="Genomic_DNA"/>
</dbReference>
<evidence type="ECO:0000256" key="4">
    <source>
        <dbReference type="ARBA" id="ARBA00023163"/>
    </source>
</evidence>
<dbReference type="OrthoDB" id="9783139at2"/>
<evidence type="ECO:0000256" key="1">
    <source>
        <dbReference type="ARBA" id="ARBA00022491"/>
    </source>
</evidence>
<dbReference type="PANTHER" id="PTHR34824:SF1">
    <property type="entry name" value="HEAT-INDUCIBLE TRANSCRIPTION REPRESSOR HRCA"/>
    <property type="match status" value="1"/>
</dbReference>
<comment type="similarity">
    <text evidence="5">Belongs to the HrcA family.</text>
</comment>
<reference evidence="7 8" key="1">
    <citation type="submission" date="2019-03" db="EMBL/GenBank/DDBJ databases">
        <title>Genomic Encyclopedia of Archaeal and Bacterial Type Strains, Phase II (KMG-II): from individual species to whole genera.</title>
        <authorList>
            <person name="Goeker M."/>
        </authorList>
    </citation>
    <scope>NUCLEOTIDE SEQUENCE [LARGE SCALE GENOMIC DNA]</scope>
    <source>
        <strain evidence="7 8">ATCC 35214</strain>
    </source>
</reference>
<comment type="function">
    <text evidence="5">Negative regulator of class I heat shock genes (grpE-dnaK-dnaJ and groELS operons). Prevents heat-shock induction of these operons.</text>
</comment>
<dbReference type="GO" id="GO:0003677">
    <property type="term" value="F:DNA binding"/>
    <property type="evidence" value="ECO:0007669"/>
    <property type="project" value="InterPro"/>
</dbReference>
<dbReference type="PIRSF" id="PIRSF005485">
    <property type="entry name" value="HrcA"/>
    <property type="match status" value="1"/>
</dbReference>
<gene>
    <name evidence="5" type="primary">hrcA</name>
    <name evidence="7" type="ORF">BCF59_0441</name>
</gene>
<dbReference type="Pfam" id="PF01628">
    <property type="entry name" value="HrcA"/>
    <property type="match status" value="1"/>
</dbReference>
<feature type="domain" description="Heat-inducible transcription repressor HrcA C-terminal" evidence="6">
    <location>
        <begin position="107"/>
        <end position="310"/>
    </location>
</feature>
<dbReference type="InterPro" id="IPR036390">
    <property type="entry name" value="WH_DNA-bd_sf"/>
</dbReference>
<protein>
    <recommendedName>
        <fullName evidence="5">Heat-inducible transcription repressor HrcA</fullName>
    </recommendedName>
</protein>
<name>A0A4R7UDF7_9BACT</name>
<keyword evidence="2 5" id="KW-0805">Transcription regulation</keyword>
<evidence type="ECO:0000256" key="2">
    <source>
        <dbReference type="ARBA" id="ARBA00023015"/>
    </source>
</evidence>
<dbReference type="Proteomes" id="UP000295757">
    <property type="component" value="Unassembled WGS sequence"/>
</dbReference>
<dbReference type="PANTHER" id="PTHR34824">
    <property type="entry name" value="HEAT-INDUCIBLE TRANSCRIPTION REPRESSOR HRCA"/>
    <property type="match status" value="1"/>
</dbReference>
<keyword evidence="1 5" id="KW-0678">Repressor</keyword>
<keyword evidence="3 5" id="KW-0346">Stress response</keyword>
<dbReference type="InterPro" id="IPR002571">
    <property type="entry name" value="HrcA"/>
</dbReference>
<comment type="caution">
    <text evidence="7">The sequence shown here is derived from an EMBL/GenBank/DDBJ whole genome shotgun (WGS) entry which is preliminary data.</text>
</comment>